<dbReference type="Gene3D" id="2.60.40.1660">
    <property type="entry name" value="Na, k-atpase alpha subunit"/>
    <property type="match status" value="1"/>
</dbReference>
<sequence length="316" mass="36444">MANKEDKYSEKSSGWQKFCKFVWNSDTNQFLGRTGGSWCNQNYRVLHHFLPLFSCLLGANTIDYRTPKYQLEDSRIGSNPGLGFRPRPKDENIDSTLIWFKNGNNEKNWKYWSDISPNKISRLSICNLDFSDYRKSTPDAGAHMETCGENQMASEGKFCHFDVNNIPSQCSAENHFGYQRGDPCVLIKLNKIFNWKPEPFSEEDLKDPNIPDVVRNSYSSRNNASQLIYVTCEGENAADKENVGEIEYYPKPGIEFKYYPYTNQPGYLSPFVFAHFKKPTPGVLINIECKAWAKNIKHNRMDREGSVHFELLVDGF</sequence>
<keyword evidence="5" id="KW-1133">Transmembrane helix</keyword>
<dbReference type="GO" id="GO:0001671">
    <property type="term" value="F:ATPase activator activity"/>
    <property type="evidence" value="ECO:0007669"/>
    <property type="project" value="TreeGrafter"/>
</dbReference>
<evidence type="ECO:0000256" key="2">
    <source>
        <dbReference type="ARBA" id="ARBA00005876"/>
    </source>
</evidence>
<dbReference type="AlphaFoldDB" id="A0A132AI88"/>
<organism evidence="7 8">
    <name type="scientific">Sarcoptes scabiei</name>
    <name type="common">Itch mite</name>
    <name type="synonym">Acarus scabiei</name>
    <dbReference type="NCBI Taxonomy" id="52283"/>
    <lineage>
        <taxon>Eukaryota</taxon>
        <taxon>Metazoa</taxon>
        <taxon>Ecdysozoa</taxon>
        <taxon>Arthropoda</taxon>
        <taxon>Chelicerata</taxon>
        <taxon>Arachnida</taxon>
        <taxon>Acari</taxon>
        <taxon>Acariformes</taxon>
        <taxon>Sarcoptiformes</taxon>
        <taxon>Astigmata</taxon>
        <taxon>Psoroptidia</taxon>
        <taxon>Sarcoptoidea</taxon>
        <taxon>Sarcoptidae</taxon>
        <taxon>Sarcoptinae</taxon>
        <taxon>Sarcoptes</taxon>
    </lineage>
</organism>
<keyword evidence="6" id="KW-0472">Membrane</keyword>
<dbReference type="GO" id="GO:0006883">
    <property type="term" value="P:intracellular sodium ion homeostasis"/>
    <property type="evidence" value="ECO:0007669"/>
    <property type="project" value="TreeGrafter"/>
</dbReference>
<gene>
    <name evidence="7" type="ORF">QR98_0091970</name>
</gene>
<evidence type="ECO:0000313" key="8">
    <source>
        <dbReference type="Proteomes" id="UP000616769"/>
    </source>
</evidence>
<dbReference type="InterPro" id="IPR038702">
    <property type="entry name" value="Na/K_ATPase_sub_beta_sf"/>
</dbReference>
<evidence type="ECO:0000313" key="7">
    <source>
        <dbReference type="EMBL" id="KPM10637.1"/>
    </source>
</evidence>
<keyword evidence="4" id="KW-0735">Signal-anchor</keyword>
<accession>A0A132AI88</accession>
<evidence type="ECO:0000256" key="1">
    <source>
        <dbReference type="ARBA" id="ARBA00004606"/>
    </source>
</evidence>
<proteinExistence type="inferred from homology"/>
<name>A0A132AI88_SARSC</name>
<comment type="caution">
    <text evidence="7">The sequence shown here is derived from an EMBL/GenBank/DDBJ whole genome shotgun (WGS) entry which is preliminary data.</text>
</comment>
<evidence type="ECO:0000256" key="4">
    <source>
        <dbReference type="ARBA" id="ARBA00022968"/>
    </source>
</evidence>
<protein>
    <submittedName>
        <fullName evidence="7">Sodium/potassium-transporting ATPase subunit beta-2-like protein</fullName>
    </submittedName>
</protein>
<dbReference type="GO" id="GO:0005890">
    <property type="term" value="C:sodium:potassium-exchanging ATPase complex"/>
    <property type="evidence" value="ECO:0007669"/>
    <property type="project" value="InterPro"/>
</dbReference>
<dbReference type="GO" id="GO:0036376">
    <property type="term" value="P:sodium ion export across plasma membrane"/>
    <property type="evidence" value="ECO:0007669"/>
    <property type="project" value="TreeGrafter"/>
</dbReference>
<dbReference type="EMBL" id="JXLN01015549">
    <property type="protein sequence ID" value="KPM10637.1"/>
    <property type="molecule type" value="Genomic_DNA"/>
</dbReference>
<dbReference type="GO" id="GO:1990573">
    <property type="term" value="P:potassium ion import across plasma membrane"/>
    <property type="evidence" value="ECO:0007669"/>
    <property type="project" value="TreeGrafter"/>
</dbReference>
<dbReference type="VEuPathDB" id="VectorBase:SSCA004204"/>
<evidence type="ECO:0000256" key="5">
    <source>
        <dbReference type="ARBA" id="ARBA00022989"/>
    </source>
</evidence>
<reference evidence="7 8" key="1">
    <citation type="journal article" date="2015" name="Parasit. Vectors">
        <title>Draft genome of the scabies mite.</title>
        <authorList>
            <person name="Rider S.D.Jr."/>
            <person name="Morgan M.S."/>
            <person name="Arlian L.G."/>
        </authorList>
    </citation>
    <scope>NUCLEOTIDE SEQUENCE [LARGE SCALE GENOMIC DNA]</scope>
    <source>
        <strain evidence="7">Arlian Lab</strain>
    </source>
</reference>
<evidence type="ECO:0000256" key="6">
    <source>
        <dbReference type="ARBA" id="ARBA00023136"/>
    </source>
</evidence>
<dbReference type="Proteomes" id="UP000616769">
    <property type="component" value="Unassembled WGS sequence"/>
</dbReference>
<dbReference type="InterPro" id="IPR000402">
    <property type="entry name" value="Na/K_ATPase_sub_beta"/>
</dbReference>
<keyword evidence="3" id="KW-0812">Transmembrane</keyword>
<dbReference type="PROSITE" id="PS00390">
    <property type="entry name" value="ATPASE_NA_K_BETA_1"/>
    <property type="match status" value="1"/>
</dbReference>
<evidence type="ECO:0000256" key="3">
    <source>
        <dbReference type="ARBA" id="ARBA00022692"/>
    </source>
</evidence>
<dbReference type="OrthoDB" id="5912413at2759"/>
<dbReference type="Gene3D" id="1.20.5.170">
    <property type="match status" value="1"/>
</dbReference>
<dbReference type="GO" id="GO:0030007">
    <property type="term" value="P:intracellular potassium ion homeostasis"/>
    <property type="evidence" value="ECO:0007669"/>
    <property type="project" value="TreeGrafter"/>
</dbReference>
<dbReference type="PANTHER" id="PTHR11523">
    <property type="entry name" value="SODIUM/POTASSIUM-DEPENDENT ATPASE BETA SUBUNIT"/>
    <property type="match status" value="1"/>
</dbReference>
<comment type="similarity">
    <text evidence="2">Belongs to the X(+)/potassium ATPases subunit beta family.</text>
</comment>
<comment type="subcellular location">
    <subcellularLocation>
        <location evidence="1">Membrane</location>
        <topology evidence="1">Single-pass type II membrane protein</topology>
    </subcellularLocation>
</comment>
<dbReference type="PANTHER" id="PTHR11523:SF28">
    <property type="entry name" value="NA_K-ATPASE BETA SUBUNIT ISOFORM 4-RELATED"/>
    <property type="match status" value="1"/>
</dbReference>
<dbReference type="Pfam" id="PF00287">
    <property type="entry name" value="Na_K-ATPase"/>
    <property type="match status" value="1"/>
</dbReference>